<sequence>MTVLTEVRFKDVLKNGMGHRVHMSSLMILKGDAILSGWAFCEVPVPQCLVLNSSYYPGRVSESTFALDDEFLSTDRGSTHYSYPRLAMIWTQWQDDRSPSGNKVKLTYLPQSGVIFRCTGVAAVNRVSTASEGLCPHYGSTMMMVFSLDEGSTSNRLLNSRSKKFSAKYCIKVEKGQ</sequence>
<proteinExistence type="predicted"/>
<organism evidence="1 2">
    <name type="scientific">Armillaria solidipes</name>
    <dbReference type="NCBI Taxonomy" id="1076256"/>
    <lineage>
        <taxon>Eukaryota</taxon>
        <taxon>Fungi</taxon>
        <taxon>Dikarya</taxon>
        <taxon>Basidiomycota</taxon>
        <taxon>Agaricomycotina</taxon>
        <taxon>Agaricomycetes</taxon>
        <taxon>Agaricomycetidae</taxon>
        <taxon>Agaricales</taxon>
        <taxon>Marasmiineae</taxon>
        <taxon>Physalacriaceae</taxon>
        <taxon>Armillaria</taxon>
    </lineage>
</organism>
<evidence type="ECO:0000313" key="1">
    <source>
        <dbReference type="EMBL" id="PBK62605.1"/>
    </source>
</evidence>
<name>A0A2H3AV84_9AGAR</name>
<dbReference type="AlphaFoldDB" id="A0A2H3AV84"/>
<keyword evidence="2" id="KW-1185">Reference proteome</keyword>
<protein>
    <submittedName>
        <fullName evidence="1">Uncharacterized protein</fullName>
    </submittedName>
</protein>
<reference evidence="2" key="1">
    <citation type="journal article" date="2017" name="Nat. Ecol. Evol.">
        <title>Genome expansion and lineage-specific genetic innovations in the forest pathogenic fungi Armillaria.</title>
        <authorList>
            <person name="Sipos G."/>
            <person name="Prasanna A.N."/>
            <person name="Walter M.C."/>
            <person name="O'Connor E."/>
            <person name="Balint B."/>
            <person name="Krizsan K."/>
            <person name="Kiss B."/>
            <person name="Hess J."/>
            <person name="Varga T."/>
            <person name="Slot J."/>
            <person name="Riley R."/>
            <person name="Boka B."/>
            <person name="Rigling D."/>
            <person name="Barry K."/>
            <person name="Lee J."/>
            <person name="Mihaltcheva S."/>
            <person name="LaButti K."/>
            <person name="Lipzen A."/>
            <person name="Waldron R."/>
            <person name="Moloney N.M."/>
            <person name="Sperisen C."/>
            <person name="Kredics L."/>
            <person name="Vagvoelgyi C."/>
            <person name="Patrignani A."/>
            <person name="Fitzpatrick D."/>
            <person name="Nagy I."/>
            <person name="Doyle S."/>
            <person name="Anderson J.B."/>
            <person name="Grigoriev I.V."/>
            <person name="Gueldener U."/>
            <person name="Muensterkoetter M."/>
            <person name="Nagy L.G."/>
        </authorList>
    </citation>
    <scope>NUCLEOTIDE SEQUENCE [LARGE SCALE GENOMIC DNA]</scope>
    <source>
        <strain evidence="2">28-4</strain>
    </source>
</reference>
<gene>
    <name evidence="1" type="ORF">ARMSODRAFT_980646</name>
</gene>
<accession>A0A2H3AV84</accession>
<evidence type="ECO:0000313" key="2">
    <source>
        <dbReference type="Proteomes" id="UP000218334"/>
    </source>
</evidence>
<dbReference type="Proteomes" id="UP000218334">
    <property type="component" value="Unassembled WGS sequence"/>
</dbReference>
<dbReference type="EMBL" id="KZ293465">
    <property type="protein sequence ID" value="PBK62605.1"/>
    <property type="molecule type" value="Genomic_DNA"/>
</dbReference>